<evidence type="ECO:0000256" key="2">
    <source>
        <dbReference type="ARBA" id="ARBA00022475"/>
    </source>
</evidence>
<dbReference type="EMBL" id="JAAFYZ010000001">
    <property type="protein sequence ID" value="MBS2545261.1"/>
    <property type="molecule type" value="Genomic_DNA"/>
</dbReference>
<accession>A0ABS5KIV8</accession>
<proteinExistence type="predicted"/>
<keyword evidence="2" id="KW-1003">Cell membrane</keyword>
<dbReference type="PANTHER" id="PTHR33908">
    <property type="entry name" value="MANNOSYLTRANSFERASE YKCB-RELATED"/>
    <property type="match status" value="1"/>
</dbReference>
<comment type="caution">
    <text evidence="10">The sequence shown here is derived from an EMBL/GenBank/DDBJ whole genome shotgun (WGS) entry which is preliminary data.</text>
</comment>
<dbReference type="GO" id="GO:0016757">
    <property type="term" value="F:glycosyltransferase activity"/>
    <property type="evidence" value="ECO:0007669"/>
    <property type="project" value="UniProtKB-KW"/>
</dbReference>
<name>A0ABS5KIV8_9ACTN</name>
<organism evidence="10 11">
    <name type="scientific">Catenulispora pinistramenti</name>
    <dbReference type="NCBI Taxonomy" id="2705254"/>
    <lineage>
        <taxon>Bacteria</taxon>
        <taxon>Bacillati</taxon>
        <taxon>Actinomycetota</taxon>
        <taxon>Actinomycetes</taxon>
        <taxon>Catenulisporales</taxon>
        <taxon>Catenulisporaceae</taxon>
        <taxon>Catenulispora</taxon>
    </lineage>
</organism>
<protein>
    <submittedName>
        <fullName evidence="10">Glycosyltransferase family 39 protein</fullName>
        <ecNumber evidence="10">2.4.-.-</ecNumber>
    </submittedName>
</protein>
<keyword evidence="3 10" id="KW-0328">Glycosyltransferase</keyword>
<dbReference type="InterPro" id="IPR038731">
    <property type="entry name" value="RgtA/B/C-like"/>
</dbReference>
<evidence type="ECO:0000256" key="6">
    <source>
        <dbReference type="ARBA" id="ARBA00022989"/>
    </source>
</evidence>
<feature type="transmembrane region" description="Helical" evidence="8">
    <location>
        <begin position="21"/>
        <end position="40"/>
    </location>
</feature>
<dbReference type="PANTHER" id="PTHR33908:SF11">
    <property type="entry name" value="MEMBRANE PROTEIN"/>
    <property type="match status" value="1"/>
</dbReference>
<feature type="transmembrane region" description="Helical" evidence="8">
    <location>
        <begin position="286"/>
        <end position="307"/>
    </location>
</feature>
<keyword evidence="6 8" id="KW-1133">Transmembrane helix</keyword>
<evidence type="ECO:0000259" key="9">
    <source>
        <dbReference type="Pfam" id="PF13231"/>
    </source>
</evidence>
<gene>
    <name evidence="10" type="ORF">KGQ19_00115</name>
</gene>
<feature type="transmembrane region" description="Helical" evidence="8">
    <location>
        <begin position="118"/>
        <end position="138"/>
    </location>
</feature>
<feature type="domain" description="Glycosyltransferase RgtA/B/C/D-like" evidence="9">
    <location>
        <begin position="66"/>
        <end position="224"/>
    </location>
</feature>
<keyword evidence="5 8" id="KW-0812">Transmembrane</keyword>
<evidence type="ECO:0000256" key="4">
    <source>
        <dbReference type="ARBA" id="ARBA00022679"/>
    </source>
</evidence>
<feature type="transmembrane region" description="Helical" evidence="8">
    <location>
        <begin position="333"/>
        <end position="354"/>
    </location>
</feature>
<comment type="subcellular location">
    <subcellularLocation>
        <location evidence="1">Cell membrane</location>
        <topology evidence="1">Multi-pass membrane protein</topology>
    </subcellularLocation>
</comment>
<evidence type="ECO:0000313" key="10">
    <source>
        <dbReference type="EMBL" id="MBS2545261.1"/>
    </source>
</evidence>
<keyword evidence="7 8" id="KW-0472">Membrane</keyword>
<evidence type="ECO:0000256" key="8">
    <source>
        <dbReference type="SAM" id="Phobius"/>
    </source>
</evidence>
<dbReference type="Pfam" id="PF13231">
    <property type="entry name" value="PMT_2"/>
    <property type="match status" value="1"/>
</dbReference>
<dbReference type="InterPro" id="IPR050297">
    <property type="entry name" value="LipidA_mod_glycosyltrf_83"/>
</dbReference>
<feature type="transmembrane region" description="Helical" evidence="8">
    <location>
        <begin position="205"/>
        <end position="224"/>
    </location>
</feature>
<evidence type="ECO:0000256" key="3">
    <source>
        <dbReference type="ARBA" id="ARBA00022676"/>
    </source>
</evidence>
<sequence>MADSGVEPVARWATVPGRPPVAWRAVAVVAVVAAAVHLAVATRFGWHRDEFYYVLCGRSPAWGYVDQPPVAPVLARLAAALPGGVLPLRLVAIAAQAGCVLLTAVLAAEFGGRRRAQLLAAAATAASPVFVAASLLFGTTVLDQLAWVAVLVLVARALRSGSVRAYLAAGAVAGIGLETKDTIAVLLLGIGLGLALFRRDALRGPGPWLAGALAVLIAVPNLLWDARHQWANFRMARVLAEQQGGAAGALTHLPTMALLLAGPPLVGLWVLGVRRLATPAGRDHRWVLVATVVAVVVFTAAGGRLYYPAPALTALFAAGAVRVEAAATARGRIWWPAAVAGSGLLALIVGLPVLPVAADTDLRSVNPQVMETYGWPSFVATVQQASAKLPAGTPIFTSNYGEIGALTILGPADGLRRPVFSGHNQYALSAPPGTPTTVLCVGQWTPAFLRRFWSQVTEVAPISLPHGLSDQETTQHAAVYVCSRPHGSWAAMWPGLRHLD</sequence>
<evidence type="ECO:0000256" key="1">
    <source>
        <dbReference type="ARBA" id="ARBA00004651"/>
    </source>
</evidence>
<dbReference type="Proteomes" id="UP000730482">
    <property type="component" value="Unassembled WGS sequence"/>
</dbReference>
<reference evidence="10 11" key="1">
    <citation type="submission" date="2020-02" db="EMBL/GenBank/DDBJ databases">
        <title>Acidophilic actinobacteria isolated from forest soil.</title>
        <authorList>
            <person name="Golinska P."/>
        </authorList>
    </citation>
    <scope>NUCLEOTIDE SEQUENCE [LARGE SCALE GENOMIC DNA]</scope>
    <source>
        <strain evidence="10 11">NL8</strain>
    </source>
</reference>
<evidence type="ECO:0000256" key="5">
    <source>
        <dbReference type="ARBA" id="ARBA00022692"/>
    </source>
</evidence>
<evidence type="ECO:0000313" key="11">
    <source>
        <dbReference type="Proteomes" id="UP000730482"/>
    </source>
</evidence>
<feature type="transmembrane region" description="Helical" evidence="8">
    <location>
        <begin position="245"/>
        <end position="266"/>
    </location>
</feature>
<evidence type="ECO:0000256" key="7">
    <source>
        <dbReference type="ARBA" id="ARBA00023136"/>
    </source>
</evidence>
<keyword evidence="11" id="KW-1185">Reference proteome</keyword>
<feature type="transmembrane region" description="Helical" evidence="8">
    <location>
        <begin position="182"/>
        <end position="199"/>
    </location>
</feature>
<keyword evidence="4 10" id="KW-0808">Transferase</keyword>
<dbReference type="EC" id="2.4.-.-" evidence="10"/>
<dbReference type="RefSeq" id="WP_212006934.1">
    <property type="nucleotide sequence ID" value="NZ_JAAFYZ010000001.1"/>
</dbReference>
<feature type="transmembrane region" description="Helical" evidence="8">
    <location>
        <begin position="86"/>
        <end position="106"/>
    </location>
</feature>